<sequence>MTATKAVWRTGVSVLALALLVALPVSVEVAVAGRGGPSVQVAVNGWQ</sequence>
<reference evidence="1" key="1">
    <citation type="submission" date="2022-01" db="EMBL/GenBank/DDBJ databases">
        <title>Draft Genome Sequences of Seven Type Strains of the Genus Streptomyces.</title>
        <authorList>
            <person name="Aziz S."/>
            <person name="Coretto E."/>
            <person name="Chronakova A."/>
            <person name="Sproer C."/>
            <person name="Huber K."/>
            <person name="Nouioui I."/>
            <person name="Gross H."/>
        </authorList>
    </citation>
    <scope>NUCLEOTIDE SEQUENCE</scope>
    <source>
        <strain evidence="1">DSM 103493</strain>
    </source>
</reference>
<evidence type="ECO:0000313" key="2">
    <source>
        <dbReference type="Proteomes" id="UP001139384"/>
    </source>
</evidence>
<dbReference type="Proteomes" id="UP001139384">
    <property type="component" value="Unassembled WGS sequence"/>
</dbReference>
<keyword evidence="2" id="KW-1185">Reference proteome</keyword>
<evidence type="ECO:0000313" key="1">
    <source>
        <dbReference type="EMBL" id="MCF1600618.1"/>
    </source>
</evidence>
<protein>
    <submittedName>
        <fullName evidence="1">Uncharacterized protein</fullName>
    </submittedName>
</protein>
<comment type="caution">
    <text evidence="1">The sequence shown here is derived from an EMBL/GenBank/DDBJ whole genome shotgun (WGS) entry which is preliminary data.</text>
</comment>
<dbReference type="EMBL" id="JAKEIP010000645">
    <property type="protein sequence ID" value="MCF1600618.1"/>
    <property type="molecule type" value="Genomic_DNA"/>
</dbReference>
<accession>A0A9X1Q998</accession>
<gene>
    <name evidence="1" type="ORF">L0P92_44875</name>
</gene>
<dbReference type="AlphaFoldDB" id="A0A9X1Q998"/>
<proteinExistence type="predicted"/>
<dbReference type="RefSeq" id="WP_234768866.1">
    <property type="nucleotide sequence ID" value="NZ_JAKEIP010000645.1"/>
</dbReference>
<name>A0A9X1Q998_STRM4</name>
<organism evidence="1 2">
    <name type="scientific">Streptomyces muensis</name>
    <dbReference type="NCBI Taxonomy" id="1077944"/>
    <lineage>
        <taxon>Bacteria</taxon>
        <taxon>Bacillati</taxon>
        <taxon>Actinomycetota</taxon>
        <taxon>Actinomycetes</taxon>
        <taxon>Kitasatosporales</taxon>
        <taxon>Streptomycetaceae</taxon>
        <taxon>Streptomyces</taxon>
    </lineage>
</organism>